<dbReference type="EMBL" id="LAZR01008414">
    <property type="protein sequence ID" value="KKM78915.1"/>
    <property type="molecule type" value="Genomic_DNA"/>
</dbReference>
<evidence type="ECO:0000256" key="1">
    <source>
        <dbReference type="SAM" id="MobiDB-lite"/>
    </source>
</evidence>
<proteinExistence type="predicted"/>
<organism evidence="2">
    <name type="scientific">marine sediment metagenome</name>
    <dbReference type="NCBI Taxonomy" id="412755"/>
    <lineage>
        <taxon>unclassified sequences</taxon>
        <taxon>metagenomes</taxon>
        <taxon>ecological metagenomes</taxon>
    </lineage>
</organism>
<feature type="compositionally biased region" description="Basic and acidic residues" evidence="1">
    <location>
        <begin position="15"/>
        <end position="58"/>
    </location>
</feature>
<accession>A0A0F9MQ62</accession>
<name>A0A0F9MQ62_9ZZZZ</name>
<protein>
    <submittedName>
        <fullName evidence="2">Uncharacterized protein</fullName>
    </submittedName>
</protein>
<reference evidence="2" key="1">
    <citation type="journal article" date="2015" name="Nature">
        <title>Complex archaea that bridge the gap between prokaryotes and eukaryotes.</title>
        <authorList>
            <person name="Spang A."/>
            <person name="Saw J.H."/>
            <person name="Jorgensen S.L."/>
            <person name="Zaremba-Niedzwiedzka K."/>
            <person name="Martijn J."/>
            <person name="Lind A.E."/>
            <person name="van Eijk R."/>
            <person name="Schleper C."/>
            <person name="Guy L."/>
            <person name="Ettema T.J."/>
        </authorList>
    </citation>
    <scope>NUCLEOTIDE SEQUENCE</scope>
</reference>
<dbReference type="AlphaFoldDB" id="A0A0F9MQ62"/>
<comment type="caution">
    <text evidence="2">The sequence shown here is derived from an EMBL/GenBank/DDBJ whole genome shotgun (WGS) entry which is preliminary data.</text>
</comment>
<feature type="region of interest" description="Disordered" evidence="1">
    <location>
        <begin position="1"/>
        <end position="65"/>
    </location>
</feature>
<gene>
    <name evidence="2" type="ORF">LCGC14_1355240</name>
</gene>
<evidence type="ECO:0000313" key="2">
    <source>
        <dbReference type="EMBL" id="KKM78915.1"/>
    </source>
</evidence>
<sequence length="156" mass="17958">MTFANAPQNRKGYKMKKEPKDKTAEKKPEDKKPKKLVIKNEKSERSLKVTFTPEERQEMSISMASKYGELEQAELDKSKVTAQHSSKIKEHKADIRSLATKVNDGFEFQPVKCETVTDYKKATVKTTRLDSMELIEDRELRDDEKQPTLYVAAGMK</sequence>